<reference evidence="4" key="1">
    <citation type="journal article" date="2024" name="IScience">
        <title>Strigolactones Initiate the Formation of Haustorium-like Structures in Castilleja.</title>
        <authorList>
            <person name="Buerger M."/>
            <person name="Peterson D."/>
            <person name="Chory J."/>
        </authorList>
    </citation>
    <scope>NUCLEOTIDE SEQUENCE [LARGE SCALE GENOMIC DNA]</scope>
</reference>
<dbReference type="Proteomes" id="UP001632038">
    <property type="component" value="Unassembled WGS sequence"/>
</dbReference>
<dbReference type="Gene3D" id="1.10.600.10">
    <property type="entry name" value="Farnesyl Diphosphate Synthase"/>
    <property type="match status" value="1"/>
</dbReference>
<evidence type="ECO:0000259" key="2">
    <source>
        <dbReference type="Pfam" id="PF03936"/>
    </source>
</evidence>
<feature type="domain" description="Terpene synthase metal-binding" evidence="2">
    <location>
        <begin position="3"/>
        <end position="184"/>
    </location>
</feature>
<name>A0ABD3DM44_9LAMI</name>
<evidence type="ECO:0000313" key="4">
    <source>
        <dbReference type="Proteomes" id="UP001632038"/>
    </source>
</evidence>
<evidence type="ECO:0000313" key="3">
    <source>
        <dbReference type="EMBL" id="KAL3643356.1"/>
    </source>
</evidence>
<dbReference type="PANTHER" id="PTHR31225:SF94">
    <property type="entry name" value="ALPHA-FARNESENE SYNTHASE"/>
    <property type="match status" value="1"/>
</dbReference>
<keyword evidence="1" id="KW-0479">Metal-binding</keyword>
<protein>
    <recommendedName>
        <fullName evidence="2">Terpene synthase metal-binding domain-containing protein</fullName>
    </recommendedName>
</protein>
<evidence type="ECO:0000256" key="1">
    <source>
        <dbReference type="ARBA" id="ARBA00022723"/>
    </source>
</evidence>
<proteinExistence type="predicted"/>
<dbReference type="SUPFAM" id="SSF48576">
    <property type="entry name" value="Terpenoid synthases"/>
    <property type="match status" value="1"/>
</dbReference>
<dbReference type="InterPro" id="IPR005630">
    <property type="entry name" value="Terpene_synthase_metal-bd"/>
</dbReference>
<gene>
    <name evidence="3" type="ORF">CASFOL_014171</name>
</gene>
<dbReference type="PANTHER" id="PTHR31225">
    <property type="entry name" value="OS04G0344100 PROTEIN-RELATED"/>
    <property type="match status" value="1"/>
</dbReference>
<dbReference type="InterPro" id="IPR008949">
    <property type="entry name" value="Isoprenoid_synthase_dom_sf"/>
</dbReference>
<comment type="caution">
    <text evidence="3">The sequence shown here is derived from an EMBL/GenBank/DDBJ whole genome shotgun (WGS) entry which is preliminary data.</text>
</comment>
<keyword evidence="4" id="KW-1185">Reference proteome</keyword>
<sequence>MFLQRWDPKEIQQLPKAIKRCFWALYDTTNDTDLDIQKQKGCNSVLPHLKKVWTGFCKALYKEAKWYHKGHCPSLCEYLDNGWTSSSGPILSLYTLVGVGQDMTQTISAFNTNQDIIHHASSIMPLSLFDSAMTRPLLKSFLPDEELERGDAPSSILCYMREVNATESEARDHIRKLIIESWKKMNELFTVCPHSQQPMIKYIVNIARVVNFIYQNGDGYGVQYRETRKQVLSCLIEPLPLP</sequence>
<organism evidence="3 4">
    <name type="scientific">Castilleja foliolosa</name>
    <dbReference type="NCBI Taxonomy" id="1961234"/>
    <lineage>
        <taxon>Eukaryota</taxon>
        <taxon>Viridiplantae</taxon>
        <taxon>Streptophyta</taxon>
        <taxon>Embryophyta</taxon>
        <taxon>Tracheophyta</taxon>
        <taxon>Spermatophyta</taxon>
        <taxon>Magnoliopsida</taxon>
        <taxon>eudicotyledons</taxon>
        <taxon>Gunneridae</taxon>
        <taxon>Pentapetalae</taxon>
        <taxon>asterids</taxon>
        <taxon>lamiids</taxon>
        <taxon>Lamiales</taxon>
        <taxon>Orobanchaceae</taxon>
        <taxon>Pedicularideae</taxon>
        <taxon>Castillejinae</taxon>
        <taxon>Castilleja</taxon>
    </lineage>
</organism>
<dbReference type="EMBL" id="JAVIJP010000016">
    <property type="protein sequence ID" value="KAL3643356.1"/>
    <property type="molecule type" value="Genomic_DNA"/>
</dbReference>
<dbReference type="GO" id="GO:0046872">
    <property type="term" value="F:metal ion binding"/>
    <property type="evidence" value="ECO:0007669"/>
    <property type="project" value="UniProtKB-KW"/>
</dbReference>
<accession>A0ABD3DM44</accession>
<dbReference type="InterPro" id="IPR050148">
    <property type="entry name" value="Terpene_synthase-like"/>
</dbReference>
<dbReference type="Pfam" id="PF03936">
    <property type="entry name" value="Terpene_synth_C"/>
    <property type="match status" value="1"/>
</dbReference>
<dbReference type="AlphaFoldDB" id="A0ABD3DM44"/>